<dbReference type="InterPro" id="IPR027417">
    <property type="entry name" value="P-loop_NTPase"/>
</dbReference>
<dbReference type="Pfam" id="PF08352">
    <property type="entry name" value="oligo_HPY"/>
    <property type="match status" value="2"/>
</dbReference>
<dbReference type="SUPFAM" id="SSF52540">
    <property type="entry name" value="P-loop containing nucleoside triphosphate hydrolases"/>
    <property type="match status" value="2"/>
</dbReference>
<dbReference type="InterPro" id="IPR017871">
    <property type="entry name" value="ABC_transporter-like_CS"/>
</dbReference>
<gene>
    <name evidence="10" type="ORF">F7O44_06855</name>
</gene>
<dbReference type="GO" id="GO:0005886">
    <property type="term" value="C:plasma membrane"/>
    <property type="evidence" value="ECO:0007669"/>
    <property type="project" value="UniProtKB-SubCell"/>
</dbReference>
<evidence type="ECO:0000313" key="11">
    <source>
        <dbReference type="Proteomes" id="UP000460435"/>
    </source>
</evidence>
<keyword evidence="7" id="KW-0472">Membrane</keyword>
<dbReference type="RefSeq" id="WP_162449495.1">
    <property type="nucleotide sequence ID" value="NZ_WLZY01000002.1"/>
</dbReference>
<dbReference type="NCBIfam" id="NF007739">
    <property type="entry name" value="PRK10419.1"/>
    <property type="match status" value="2"/>
</dbReference>
<dbReference type="AlphaFoldDB" id="A0A7K3M2X5"/>
<dbReference type="InterPro" id="IPR003593">
    <property type="entry name" value="AAA+_ATPase"/>
</dbReference>
<dbReference type="InterPro" id="IPR013563">
    <property type="entry name" value="Oligopep_ABC_C"/>
</dbReference>
<evidence type="ECO:0000256" key="3">
    <source>
        <dbReference type="ARBA" id="ARBA00022448"/>
    </source>
</evidence>
<feature type="compositionally biased region" description="Basic and acidic residues" evidence="8">
    <location>
        <begin position="277"/>
        <end position="290"/>
    </location>
</feature>
<keyword evidence="4" id="KW-1003">Cell membrane</keyword>
<evidence type="ECO:0000256" key="6">
    <source>
        <dbReference type="ARBA" id="ARBA00022840"/>
    </source>
</evidence>
<dbReference type="InterPro" id="IPR003439">
    <property type="entry name" value="ABC_transporter-like_ATP-bd"/>
</dbReference>
<protein>
    <submittedName>
        <fullName evidence="10">Dipeptide ABC transporter ATP-binding protein</fullName>
    </submittedName>
</protein>
<dbReference type="CDD" id="cd03257">
    <property type="entry name" value="ABC_NikE_OppD_transporters"/>
    <property type="match status" value="2"/>
</dbReference>
<comment type="subcellular location">
    <subcellularLocation>
        <location evidence="1">Cell membrane</location>
        <topology evidence="1">Peripheral membrane protein</topology>
    </subcellularLocation>
</comment>
<evidence type="ECO:0000256" key="7">
    <source>
        <dbReference type="ARBA" id="ARBA00023136"/>
    </source>
</evidence>
<keyword evidence="11" id="KW-1185">Reference proteome</keyword>
<proteinExistence type="inferred from homology"/>
<sequence>MSETTTPVLRYRSFGVTFPTEQGDVEAVRGLDLDLFPGEVLALVGESGSGKTVTSLAALGLLPASARVRGTVELNGRNVLDLRGEQLRRLRGDEASMVFQEPMTALNPLVRVGRQVAEVLTNHTELSRDAAATRAVELLRQVDIPEPERRAAYFPHELSGGQRQRVMIAMALACNPDVIVADEPTTALDVTVQAGVLELLRDLRRDHGVAILMVTHNMGVVADIADRVAVMYRGDLVETGTARSVLLEPAHEYTRSLLGAVPVLPRLEVDVPSSRGEQSDDGHPKPDRVETPALRLDQVVVEFGARGKRFTAVDGVDLRIHAGEFVGLVGESGSGKSTIGRCALGLVRPSAGTVRLFGADPASFRGRAARAARRRLGVILQDPAASLDPRMSVGDSIAEPMVVHHTHRRRERAARVAELLESVHLPASTAARYPHELSGGQRQRVSLARALALDPELLIADEPTSALDVSVQASVLAVLAELQERYAFGCLFISHDLAVVDSLTHRVAVMYAGRIVEQGPTRRVLTAPRDPYTHRLLTAAPVPDPVEQQDRRQAWLAAHRAPAA</sequence>
<evidence type="ECO:0000259" key="9">
    <source>
        <dbReference type="PROSITE" id="PS50893"/>
    </source>
</evidence>
<feature type="domain" description="ABC transporter" evidence="9">
    <location>
        <begin position="294"/>
        <end position="537"/>
    </location>
</feature>
<dbReference type="Proteomes" id="UP000460435">
    <property type="component" value="Unassembled WGS sequence"/>
</dbReference>
<name>A0A7K3M2X5_9ACTN</name>
<reference evidence="10 11" key="1">
    <citation type="submission" date="2019-11" db="EMBL/GenBank/DDBJ databases">
        <authorList>
            <person name="Li X.-J."/>
            <person name="Feng X.-M."/>
        </authorList>
    </citation>
    <scope>NUCLEOTIDE SEQUENCE [LARGE SCALE GENOMIC DNA]</scope>
    <source>
        <strain evidence="10 11">XMNu-373</strain>
    </source>
</reference>
<keyword evidence="3" id="KW-0813">Transport</keyword>
<organism evidence="10 11">
    <name type="scientific">Phytoactinopolyspora mesophila</name>
    <dbReference type="NCBI Taxonomy" id="2650750"/>
    <lineage>
        <taxon>Bacteria</taxon>
        <taxon>Bacillati</taxon>
        <taxon>Actinomycetota</taxon>
        <taxon>Actinomycetes</taxon>
        <taxon>Jiangellales</taxon>
        <taxon>Jiangellaceae</taxon>
        <taxon>Phytoactinopolyspora</taxon>
    </lineage>
</organism>
<feature type="region of interest" description="Disordered" evidence="8">
    <location>
        <begin position="272"/>
        <end position="291"/>
    </location>
</feature>
<dbReference type="FunFam" id="3.40.50.300:FF:000016">
    <property type="entry name" value="Oligopeptide ABC transporter ATP-binding component"/>
    <property type="match status" value="1"/>
</dbReference>
<dbReference type="PROSITE" id="PS50893">
    <property type="entry name" value="ABC_TRANSPORTER_2"/>
    <property type="match status" value="2"/>
</dbReference>
<evidence type="ECO:0000256" key="1">
    <source>
        <dbReference type="ARBA" id="ARBA00004202"/>
    </source>
</evidence>
<evidence type="ECO:0000256" key="2">
    <source>
        <dbReference type="ARBA" id="ARBA00005417"/>
    </source>
</evidence>
<evidence type="ECO:0000256" key="5">
    <source>
        <dbReference type="ARBA" id="ARBA00022741"/>
    </source>
</evidence>
<evidence type="ECO:0000256" key="4">
    <source>
        <dbReference type="ARBA" id="ARBA00022475"/>
    </source>
</evidence>
<dbReference type="PANTHER" id="PTHR43297:SF2">
    <property type="entry name" value="DIPEPTIDE TRANSPORT ATP-BINDING PROTEIN DPPD"/>
    <property type="match status" value="1"/>
</dbReference>
<dbReference type="Pfam" id="PF00005">
    <property type="entry name" value="ABC_tran"/>
    <property type="match status" value="2"/>
</dbReference>
<keyword evidence="6 10" id="KW-0067">ATP-binding</keyword>
<dbReference type="PANTHER" id="PTHR43297">
    <property type="entry name" value="OLIGOPEPTIDE TRANSPORT ATP-BINDING PROTEIN APPD"/>
    <property type="match status" value="1"/>
</dbReference>
<comment type="similarity">
    <text evidence="2">Belongs to the ABC transporter superfamily.</text>
</comment>
<keyword evidence="5" id="KW-0547">Nucleotide-binding</keyword>
<accession>A0A7K3M2X5</accession>
<dbReference type="Gene3D" id="3.40.50.300">
    <property type="entry name" value="P-loop containing nucleotide triphosphate hydrolases"/>
    <property type="match status" value="2"/>
</dbReference>
<dbReference type="GO" id="GO:0005524">
    <property type="term" value="F:ATP binding"/>
    <property type="evidence" value="ECO:0007669"/>
    <property type="project" value="UniProtKB-KW"/>
</dbReference>
<dbReference type="GO" id="GO:0016887">
    <property type="term" value="F:ATP hydrolysis activity"/>
    <property type="evidence" value="ECO:0007669"/>
    <property type="project" value="InterPro"/>
</dbReference>
<dbReference type="SMART" id="SM00382">
    <property type="entry name" value="AAA"/>
    <property type="match status" value="2"/>
</dbReference>
<dbReference type="NCBIfam" id="NF008453">
    <property type="entry name" value="PRK11308.1"/>
    <property type="match status" value="2"/>
</dbReference>
<dbReference type="GO" id="GO:0015833">
    <property type="term" value="P:peptide transport"/>
    <property type="evidence" value="ECO:0007669"/>
    <property type="project" value="InterPro"/>
</dbReference>
<evidence type="ECO:0000256" key="8">
    <source>
        <dbReference type="SAM" id="MobiDB-lite"/>
    </source>
</evidence>
<evidence type="ECO:0000313" key="10">
    <source>
        <dbReference type="EMBL" id="NDL56788.1"/>
    </source>
</evidence>
<comment type="caution">
    <text evidence="10">The sequence shown here is derived from an EMBL/GenBank/DDBJ whole genome shotgun (WGS) entry which is preliminary data.</text>
</comment>
<feature type="domain" description="ABC transporter" evidence="9">
    <location>
        <begin position="9"/>
        <end position="258"/>
    </location>
</feature>
<dbReference type="EMBL" id="WLZY01000002">
    <property type="protein sequence ID" value="NDL56788.1"/>
    <property type="molecule type" value="Genomic_DNA"/>
</dbReference>
<dbReference type="PROSITE" id="PS00211">
    <property type="entry name" value="ABC_TRANSPORTER_1"/>
    <property type="match status" value="2"/>
</dbReference>
<dbReference type="InterPro" id="IPR050388">
    <property type="entry name" value="ABC_Ni/Peptide_Import"/>
</dbReference>